<dbReference type="Pfam" id="PF01127">
    <property type="entry name" value="Sdh_cyt"/>
    <property type="match status" value="1"/>
</dbReference>
<dbReference type="EMBL" id="CP000804">
    <property type="protein sequence ID" value="ABU59133.1"/>
    <property type="molecule type" value="Genomic_DNA"/>
</dbReference>
<dbReference type="InterPro" id="IPR011138">
    <property type="entry name" value="Cytochrome_b-558"/>
</dbReference>
<dbReference type="InterPro" id="IPR034804">
    <property type="entry name" value="SQR/QFR_C/D"/>
</dbReference>
<dbReference type="eggNOG" id="ENOG502Z7RU">
    <property type="taxonomic scope" value="Bacteria"/>
</dbReference>
<dbReference type="GO" id="GO:0046872">
    <property type="term" value="F:metal ion binding"/>
    <property type="evidence" value="ECO:0007669"/>
    <property type="project" value="UniProtKB-KW"/>
</dbReference>
<evidence type="ECO:0000313" key="10">
    <source>
        <dbReference type="Proteomes" id="UP000000263"/>
    </source>
</evidence>
<dbReference type="OrthoDB" id="9788081at2"/>
<gene>
    <name evidence="9" type="ordered locus">Rcas_3079</name>
</gene>
<feature type="transmembrane region" description="Helical" evidence="8">
    <location>
        <begin position="201"/>
        <end position="225"/>
    </location>
</feature>
<keyword evidence="6" id="KW-0408">Iron</keyword>
<dbReference type="GO" id="GO:0016020">
    <property type="term" value="C:membrane"/>
    <property type="evidence" value="ECO:0007669"/>
    <property type="project" value="UniProtKB-SubCell"/>
</dbReference>
<keyword evidence="5 8" id="KW-1133">Transmembrane helix</keyword>
<dbReference type="AlphaFoldDB" id="A7NNJ2"/>
<feature type="transmembrane region" description="Helical" evidence="8">
    <location>
        <begin position="110"/>
        <end position="131"/>
    </location>
</feature>
<dbReference type="CDD" id="cd03498">
    <property type="entry name" value="SQR_TypeB_2_TM"/>
    <property type="match status" value="1"/>
</dbReference>
<sequence>MAATLTLYRTTIGKKAVMAITGFIGYGFVILHMIGNLKIFEGAEGFNEYAHFLRTVGYPMIPERGLLWVLRIVLLASVILHVVAAIQLTRLDWASRPKGYRETRRKQATFASLTLRWGGLAIFLFIVYHLAHFTFGLGIPNFGGHETAYQNVVAGFSNPINVVLYIAAVGALGMHLYHGVWSMFQTLGLNGPRTDGFWRGLATLSGILLFLGFSTVPIAVITGLVR</sequence>
<dbReference type="KEGG" id="rca:Rcas_3079"/>
<dbReference type="STRING" id="383372.Rcas_3079"/>
<keyword evidence="7 8" id="KW-0472">Membrane</keyword>
<dbReference type="Gene3D" id="1.20.1300.10">
    <property type="entry name" value="Fumarate reductase/succinate dehydrogenase, transmembrane subunit"/>
    <property type="match status" value="1"/>
</dbReference>
<name>A7NNJ2_ROSCS</name>
<evidence type="ECO:0000256" key="8">
    <source>
        <dbReference type="SAM" id="Phobius"/>
    </source>
</evidence>
<evidence type="ECO:0000256" key="3">
    <source>
        <dbReference type="ARBA" id="ARBA00022692"/>
    </source>
</evidence>
<dbReference type="Proteomes" id="UP000000263">
    <property type="component" value="Chromosome"/>
</dbReference>
<dbReference type="NCBIfam" id="TIGR02046">
    <property type="entry name" value="sdhC_b558_fam"/>
    <property type="match status" value="1"/>
</dbReference>
<feature type="transmembrane region" description="Helical" evidence="8">
    <location>
        <begin position="162"/>
        <end position="180"/>
    </location>
</feature>
<keyword evidence="10" id="KW-1185">Reference proteome</keyword>
<dbReference type="HOGENOM" id="CLU_077968_1_0_0"/>
<organism evidence="9 10">
    <name type="scientific">Roseiflexus castenholzii (strain DSM 13941 / HLO8)</name>
    <dbReference type="NCBI Taxonomy" id="383372"/>
    <lineage>
        <taxon>Bacteria</taxon>
        <taxon>Bacillati</taxon>
        <taxon>Chloroflexota</taxon>
        <taxon>Chloroflexia</taxon>
        <taxon>Chloroflexales</taxon>
        <taxon>Roseiflexineae</taxon>
        <taxon>Roseiflexaceae</taxon>
        <taxon>Roseiflexus</taxon>
    </lineage>
</organism>
<reference evidence="9 10" key="1">
    <citation type="submission" date="2007-08" db="EMBL/GenBank/DDBJ databases">
        <title>Complete sequence of Roseiflexus castenholzii DSM 13941.</title>
        <authorList>
            <consortium name="US DOE Joint Genome Institute"/>
            <person name="Copeland A."/>
            <person name="Lucas S."/>
            <person name="Lapidus A."/>
            <person name="Barry K."/>
            <person name="Glavina del Rio T."/>
            <person name="Dalin E."/>
            <person name="Tice H."/>
            <person name="Pitluck S."/>
            <person name="Thompson L.S."/>
            <person name="Brettin T."/>
            <person name="Bruce D."/>
            <person name="Detter J.C."/>
            <person name="Han C."/>
            <person name="Tapia R."/>
            <person name="Schmutz J."/>
            <person name="Larimer F."/>
            <person name="Land M."/>
            <person name="Hauser L."/>
            <person name="Kyrpides N."/>
            <person name="Mikhailova N."/>
            <person name="Bryant D.A."/>
            <person name="Hanada S."/>
            <person name="Tsukatani Y."/>
            <person name="Richardson P."/>
        </authorList>
    </citation>
    <scope>NUCLEOTIDE SEQUENCE [LARGE SCALE GENOMIC DNA]</scope>
    <source>
        <strain evidence="10">DSM 13941 / HLO8</strain>
    </source>
</reference>
<accession>A7NNJ2</accession>
<protein>
    <submittedName>
        <fullName evidence="9">Succinate dehydrogenase (Or fumarate reductase) cytochrome b subunit, b558 family</fullName>
    </submittedName>
</protein>
<evidence type="ECO:0000256" key="6">
    <source>
        <dbReference type="ARBA" id="ARBA00023004"/>
    </source>
</evidence>
<comment type="subcellular location">
    <subcellularLocation>
        <location evidence="1">Membrane</location>
    </subcellularLocation>
</comment>
<dbReference type="RefSeq" id="WP_012121557.1">
    <property type="nucleotide sequence ID" value="NC_009767.1"/>
</dbReference>
<proteinExistence type="predicted"/>
<evidence type="ECO:0000256" key="5">
    <source>
        <dbReference type="ARBA" id="ARBA00022989"/>
    </source>
</evidence>
<dbReference type="SUPFAM" id="SSF81343">
    <property type="entry name" value="Fumarate reductase respiratory complex transmembrane subunits"/>
    <property type="match status" value="1"/>
</dbReference>
<dbReference type="InterPro" id="IPR000701">
    <property type="entry name" value="SuccDH_FuR_B_TM-su"/>
</dbReference>
<evidence type="ECO:0000256" key="7">
    <source>
        <dbReference type="ARBA" id="ARBA00023136"/>
    </source>
</evidence>
<keyword evidence="3 8" id="KW-0812">Transmembrane</keyword>
<evidence type="ECO:0000256" key="4">
    <source>
        <dbReference type="ARBA" id="ARBA00022723"/>
    </source>
</evidence>
<evidence type="ECO:0000256" key="1">
    <source>
        <dbReference type="ARBA" id="ARBA00004370"/>
    </source>
</evidence>
<keyword evidence="4" id="KW-0479">Metal-binding</keyword>
<evidence type="ECO:0000256" key="2">
    <source>
        <dbReference type="ARBA" id="ARBA00022617"/>
    </source>
</evidence>
<feature type="transmembrane region" description="Helical" evidence="8">
    <location>
        <begin position="16"/>
        <end position="34"/>
    </location>
</feature>
<evidence type="ECO:0000313" key="9">
    <source>
        <dbReference type="EMBL" id="ABU59133.1"/>
    </source>
</evidence>
<feature type="transmembrane region" description="Helical" evidence="8">
    <location>
        <begin position="68"/>
        <end position="89"/>
    </location>
</feature>
<keyword evidence="2" id="KW-0349">Heme</keyword>